<dbReference type="Gene3D" id="3.40.50.300">
    <property type="entry name" value="P-loop containing nucleotide triphosphate hydrolases"/>
    <property type="match status" value="2"/>
</dbReference>
<evidence type="ECO:0000256" key="12">
    <source>
        <dbReference type="SAM" id="Coils"/>
    </source>
</evidence>
<dbReference type="PANTHER" id="PTHR43977">
    <property type="entry name" value="STRUCTURAL MAINTENANCE OF CHROMOSOMES PROTEIN 3"/>
    <property type="match status" value="1"/>
</dbReference>
<dbReference type="CDD" id="cd03273">
    <property type="entry name" value="ABC_SMC2_euk"/>
    <property type="match status" value="1"/>
</dbReference>
<keyword evidence="4" id="KW-0547">Nucleotide-binding</keyword>
<evidence type="ECO:0000256" key="4">
    <source>
        <dbReference type="ARBA" id="ARBA00022741"/>
    </source>
</evidence>
<dbReference type="RefSeq" id="XP_009162185.1">
    <property type="nucleotide sequence ID" value="XM_009163921.1"/>
</dbReference>
<dbReference type="InterPro" id="IPR027120">
    <property type="entry name" value="Smc2_ABC"/>
</dbReference>
<dbReference type="SUPFAM" id="SSF75553">
    <property type="entry name" value="Smc hinge domain"/>
    <property type="match status" value="1"/>
</dbReference>
<feature type="region of interest" description="Disordered" evidence="13">
    <location>
        <begin position="1266"/>
        <end position="1286"/>
    </location>
</feature>
<gene>
    <name evidence="15" type="ORF">T265_00213</name>
</gene>
<sequence length="1286" mass="144536">MYIKSLIIDGFKSYCQRTEINGFDPQFNAITGLNGSGKSNILDAVCFLLGITNLSQVRAANLQELVYKCGQAGITKATVSAVFDNLDKSQSPYGYEQFDELTITRQVVFRVHDLFHSVQLNVNNPHFLIMQGRITKILNMKPPEILSLLEEAASTKLYEHKKEMALKTIEKKDGKLREIDRVLREDINPTITKLREERSSYLEYQNIVREMTHLEKFIIAYDFYCLEAAKHRSKEDLVALERSLSELKEKVKQFVEGKTSVERRIVELSAQRDEGSALEELESVMSTCQKTEAVAKGAANRASEALRAANQRIKNLESQCTETETQLNAKHEAAEAAAGKEFKAIQAEAEDAKAKLEAAQRRLQAANSGLSSGEDGVAASLAEQARMADGEKCAAQTELRQLEMRQKHLRAELTKQEAAVVKVFGRLSMSASKSKEEIEQQRLTEEIEKLTQRLTRAEADDRALGSEAALAERQFALAKEAREARHQANAASANFPQLAFEFTQPEPNFDRSHVYGPVAKLINVTDLKYATALEVAAGARLYNIVVDSDRTSKLLLERGQLRRRVTILPLNQIRGSSIPPAVVRQAESLVGAQNVATALSLIEYPSHLQPAMEYVFGNILVCPDLNTARRVAFHPGIERRTVTWEGDVFDPQGTLSGGSRAPASESLLSRLFSCNQLESIAQKAEDELKRGDFNLQAARKRSQEIAQLREALDAARHQLGILETELRQTDKHRLKADVIATREELDPRLFGHQIYVCWSELESVNLVRFIIPSRLLDGISDLQIGNSQLGVAQSLPSSYTPYGSIRMLFRTVRTLYLHHIVLKHILNSHLTVYLFLMSRYLERVASALEQAKDRLAKACTKAEQAHTKAVNAAAEREKEKHEAEAALTEAKTRVEATANALRDKTAVKETLRLEAEELTKELNVLKLTLQEAEASLKAAEDEVAKCTEELKKATRELQEARAAVTKQRNLIDETVRALAAAEKRVNQLVQNINQTNVQIEKLMHQLELQTKESEEAGCKIERLLTAHPWITEERQHFGVENGAYCFTTRDPNEARRRIQTLKERRERLSRTVNMRAMNMLGSAEEQYAELIRRQEIVLADKRKIQAVIDDLDKRKKEVLMSAYNKVNEEFCNIFGTLLPGSKARLLPPENMTVLDGLEIKVAFGDVWKDSLSELSGGQRSLAALSLILALLLFKPAPLYILDEVDAALDLSHTQNIGQLIKNHFQHSQFLIVSLKDGMFNNANVLFKTKFQDGVSTVTRHVPFRGAKNANDENVPSNIEKQRRRVR</sequence>
<feature type="coiled-coil region" evidence="12">
    <location>
        <begin position="681"/>
        <end position="725"/>
    </location>
</feature>
<dbReference type="GO" id="GO:0005694">
    <property type="term" value="C:chromosome"/>
    <property type="evidence" value="ECO:0007669"/>
    <property type="project" value="InterPro"/>
</dbReference>
<keyword evidence="3" id="KW-0132">Cell division</keyword>
<dbReference type="OrthoDB" id="10255539at2759"/>
<keyword evidence="7 12" id="KW-0175">Coiled coil</keyword>
<evidence type="ECO:0000256" key="10">
    <source>
        <dbReference type="ARBA" id="ARBA00023306"/>
    </source>
</evidence>
<evidence type="ECO:0000256" key="5">
    <source>
        <dbReference type="ARBA" id="ARBA00022776"/>
    </source>
</evidence>
<keyword evidence="9 11" id="KW-0539">Nucleus</keyword>
<evidence type="ECO:0000256" key="1">
    <source>
        <dbReference type="ARBA" id="ARBA00004123"/>
    </source>
</evidence>
<evidence type="ECO:0000313" key="16">
    <source>
        <dbReference type="Proteomes" id="UP000054324"/>
    </source>
</evidence>
<dbReference type="InterPro" id="IPR027417">
    <property type="entry name" value="P-loop_NTPase"/>
</dbReference>
<dbReference type="Gene3D" id="1.20.1060.20">
    <property type="match status" value="1"/>
</dbReference>
<proteinExistence type="inferred from homology"/>
<evidence type="ECO:0000256" key="11">
    <source>
        <dbReference type="PIRNR" id="PIRNR005719"/>
    </source>
</evidence>
<comment type="subcellular location">
    <subcellularLocation>
        <location evidence="1 11">Nucleus</location>
    </subcellularLocation>
</comment>
<dbReference type="InterPro" id="IPR010935">
    <property type="entry name" value="SMC_hinge"/>
</dbReference>
<dbReference type="GO" id="GO:0005524">
    <property type="term" value="F:ATP binding"/>
    <property type="evidence" value="ECO:0007669"/>
    <property type="project" value="UniProtKB-KW"/>
</dbReference>
<organism evidence="15 16">
    <name type="scientific">Opisthorchis viverrini</name>
    <name type="common">Southeast Asian liver fluke</name>
    <dbReference type="NCBI Taxonomy" id="6198"/>
    <lineage>
        <taxon>Eukaryota</taxon>
        <taxon>Metazoa</taxon>
        <taxon>Spiralia</taxon>
        <taxon>Lophotrochozoa</taxon>
        <taxon>Platyhelminthes</taxon>
        <taxon>Trematoda</taxon>
        <taxon>Digenea</taxon>
        <taxon>Opisthorchiida</taxon>
        <taxon>Opisthorchiata</taxon>
        <taxon>Opisthorchiidae</taxon>
        <taxon>Opisthorchis</taxon>
    </lineage>
</organism>
<dbReference type="GO" id="GO:0030261">
    <property type="term" value="P:chromosome condensation"/>
    <property type="evidence" value="ECO:0007669"/>
    <property type="project" value="UniProtKB-KW"/>
</dbReference>
<feature type="domain" description="SMC hinge" evidence="14">
    <location>
        <begin position="512"/>
        <end position="632"/>
    </location>
</feature>
<evidence type="ECO:0000256" key="13">
    <source>
        <dbReference type="SAM" id="MobiDB-lite"/>
    </source>
</evidence>
<keyword evidence="16" id="KW-1185">Reference proteome</keyword>
<evidence type="ECO:0000256" key="6">
    <source>
        <dbReference type="ARBA" id="ARBA00022840"/>
    </source>
</evidence>
<protein>
    <recommendedName>
        <fullName evidence="11">Structural maintenance of chromosomes protein</fullName>
    </recommendedName>
</protein>
<evidence type="ECO:0000256" key="9">
    <source>
        <dbReference type="ARBA" id="ARBA00023242"/>
    </source>
</evidence>
<dbReference type="GO" id="GO:0016887">
    <property type="term" value="F:ATP hydrolysis activity"/>
    <property type="evidence" value="ECO:0007669"/>
    <property type="project" value="InterPro"/>
</dbReference>
<dbReference type="InterPro" id="IPR036277">
    <property type="entry name" value="SMC_hinge_sf"/>
</dbReference>
<accession>A0A075AD62</accession>
<dbReference type="FunFam" id="3.40.50.300:FF:000385">
    <property type="entry name" value="Structural maintenance of chromosomes 2"/>
    <property type="match status" value="1"/>
</dbReference>
<dbReference type="InterPro" id="IPR024704">
    <property type="entry name" value="SMC"/>
</dbReference>
<keyword evidence="6" id="KW-0067">ATP-binding</keyword>
<evidence type="ECO:0000256" key="3">
    <source>
        <dbReference type="ARBA" id="ARBA00022618"/>
    </source>
</evidence>
<dbReference type="KEGG" id="ovi:T265_00213"/>
<dbReference type="Pfam" id="PF02463">
    <property type="entry name" value="SMC_N"/>
    <property type="match status" value="2"/>
</dbReference>
<dbReference type="GO" id="GO:0005634">
    <property type="term" value="C:nucleus"/>
    <property type="evidence" value="ECO:0007669"/>
    <property type="project" value="UniProtKB-SubCell"/>
</dbReference>
<dbReference type="STRING" id="6198.A0A075AD62"/>
<dbReference type="Proteomes" id="UP000054324">
    <property type="component" value="Unassembled WGS sequence"/>
</dbReference>
<dbReference type="SMART" id="SM00968">
    <property type="entry name" value="SMC_hinge"/>
    <property type="match status" value="1"/>
</dbReference>
<feature type="coiled-coil region" evidence="12">
    <location>
        <begin position="230"/>
        <end position="257"/>
    </location>
</feature>
<evidence type="ECO:0000256" key="7">
    <source>
        <dbReference type="ARBA" id="ARBA00023054"/>
    </source>
</evidence>
<dbReference type="GeneID" id="20314401"/>
<evidence type="ECO:0000313" key="15">
    <source>
        <dbReference type="EMBL" id="KER34025.1"/>
    </source>
</evidence>
<dbReference type="PIRSF" id="PIRSF005719">
    <property type="entry name" value="SMC"/>
    <property type="match status" value="1"/>
</dbReference>
<evidence type="ECO:0000259" key="14">
    <source>
        <dbReference type="SMART" id="SM00968"/>
    </source>
</evidence>
<dbReference type="GO" id="GO:0051301">
    <property type="term" value="P:cell division"/>
    <property type="evidence" value="ECO:0007669"/>
    <property type="project" value="UniProtKB-KW"/>
</dbReference>
<feature type="coiled-coil region" evidence="12">
    <location>
        <begin position="399"/>
        <end position="460"/>
    </location>
</feature>
<dbReference type="CTD" id="20314401"/>
<dbReference type="InterPro" id="IPR003395">
    <property type="entry name" value="RecF/RecN/SMC_N"/>
</dbReference>
<evidence type="ECO:0000256" key="8">
    <source>
        <dbReference type="ARBA" id="ARBA00023067"/>
    </source>
</evidence>
<comment type="similarity">
    <text evidence="2">Belongs to the SMC family. SMC2 subfamily.</text>
</comment>
<dbReference type="Gene3D" id="3.30.70.1620">
    <property type="match status" value="1"/>
</dbReference>
<reference evidence="15 16" key="1">
    <citation type="submission" date="2013-11" db="EMBL/GenBank/DDBJ databases">
        <title>Opisthorchis viverrini - life in the bile duct.</title>
        <authorList>
            <person name="Young N.D."/>
            <person name="Nagarajan N."/>
            <person name="Lin S.J."/>
            <person name="Korhonen P.K."/>
            <person name="Jex A.R."/>
            <person name="Hall R.S."/>
            <person name="Safavi-Hemami H."/>
            <person name="Kaewkong W."/>
            <person name="Bertrand D."/>
            <person name="Gao S."/>
            <person name="Seet Q."/>
            <person name="Wongkham S."/>
            <person name="Teh B.T."/>
            <person name="Wongkham C."/>
            <person name="Intapan P.M."/>
            <person name="Maleewong W."/>
            <person name="Yang X."/>
            <person name="Hu M."/>
            <person name="Wang Z."/>
            <person name="Hofmann A."/>
            <person name="Sternberg P.W."/>
            <person name="Tan P."/>
            <person name="Wang J."/>
            <person name="Gasser R.B."/>
        </authorList>
    </citation>
    <scope>NUCLEOTIDE SEQUENCE [LARGE SCALE GENOMIC DNA]</scope>
</reference>
<keyword evidence="5" id="KW-0498">Mitosis</keyword>
<evidence type="ECO:0000256" key="2">
    <source>
        <dbReference type="ARBA" id="ARBA00005231"/>
    </source>
</evidence>
<feature type="coiled-coil region" evidence="12">
    <location>
        <begin position="299"/>
        <end position="369"/>
    </location>
</feature>
<name>A0A075AD62_OPIVI</name>
<dbReference type="EMBL" id="KL596620">
    <property type="protein sequence ID" value="KER34025.1"/>
    <property type="molecule type" value="Genomic_DNA"/>
</dbReference>
<dbReference type="SUPFAM" id="SSF52540">
    <property type="entry name" value="P-loop containing nucleoside triphosphate hydrolases"/>
    <property type="match status" value="1"/>
</dbReference>
<dbReference type="Pfam" id="PF06470">
    <property type="entry name" value="SMC_hinge"/>
    <property type="match status" value="1"/>
</dbReference>
<feature type="coiled-coil region" evidence="12">
    <location>
        <begin position="841"/>
        <end position="1016"/>
    </location>
</feature>
<keyword evidence="8" id="KW-0226">DNA condensation</keyword>
<keyword evidence="10" id="KW-0131">Cell cycle</keyword>